<dbReference type="Pfam" id="PF00550">
    <property type="entry name" value="PP-binding"/>
    <property type="match status" value="1"/>
</dbReference>
<dbReference type="Gene3D" id="3.40.50.980">
    <property type="match status" value="2"/>
</dbReference>
<dbReference type="GO" id="GO:0072330">
    <property type="term" value="P:monocarboxylic acid biosynthetic process"/>
    <property type="evidence" value="ECO:0007669"/>
    <property type="project" value="UniProtKB-ARBA"/>
</dbReference>
<feature type="domain" description="Carrier" evidence="5">
    <location>
        <begin position="550"/>
        <end position="625"/>
    </location>
</feature>
<comment type="similarity">
    <text evidence="2">Belongs to the ATP-dependent AMP-binding enzyme family.</text>
</comment>
<dbReference type="InterPro" id="IPR036736">
    <property type="entry name" value="ACP-like_sf"/>
</dbReference>
<dbReference type="GO" id="GO:0043041">
    <property type="term" value="P:amino acid activation for nonribosomal peptide biosynthetic process"/>
    <property type="evidence" value="ECO:0007669"/>
    <property type="project" value="TreeGrafter"/>
</dbReference>
<dbReference type="InterPro" id="IPR010071">
    <property type="entry name" value="AA_adenyl_dom"/>
</dbReference>
<proteinExistence type="inferred from homology"/>
<evidence type="ECO:0000256" key="1">
    <source>
        <dbReference type="ARBA" id="ARBA00001957"/>
    </source>
</evidence>
<evidence type="ECO:0000259" key="5">
    <source>
        <dbReference type="PROSITE" id="PS50075"/>
    </source>
</evidence>
<dbReference type="InterPro" id="IPR009081">
    <property type="entry name" value="PP-bd_ACP"/>
</dbReference>
<dbReference type="SUPFAM" id="SSF47336">
    <property type="entry name" value="ACP-like"/>
    <property type="match status" value="1"/>
</dbReference>
<dbReference type="InterPro" id="IPR006162">
    <property type="entry name" value="Ppantetheine_attach_site"/>
</dbReference>
<accession>A0AAU2K5M1</accession>
<dbReference type="InterPro" id="IPR000873">
    <property type="entry name" value="AMP-dep_synth/lig_dom"/>
</dbReference>
<dbReference type="NCBIfam" id="TIGR01733">
    <property type="entry name" value="AA-adenyl-dom"/>
    <property type="match status" value="1"/>
</dbReference>
<dbReference type="Pfam" id="PF00501">
    <property type="entry name" value="AMP-binding"/>
    <property type="match status" value="1"/>
</dbReference>
<dbReference type="Gene3D" id="3.40.50.1820">
    <property type="entry name" value="alpha/beta hydrolase"/>
    <property type="match status" value="1"/>
</dbReference>
<dbReference type="PROSITE" id="PS00455">
    <property type="entry name" value="AMP_BINDING"/>
    <property type="match status" value="1"/>
</dbReference>
<evidence type="ECO:0000256" key="3">
    <source>
        <dbReference type="ARBA" id="ARBA00022450"/>
    </source>
</evidence>
<dbReference type="SUPFAM" id="SSF56801">
    <property type="entry name" value="Acetyl-CoA synthetase-like"/>
    <property type="match status" value="1"/>
</dbReference>
<gene>
    <name evidence="6" type="ORF">OG327_37345</name>
</gene>
<dbReference type="InterPro" id="IPR029058">
    <property type="entry name" value="AB_hydrolase_fold"/>
</dbReference>
<dbReference type="PROSITE" id="PS50075">
    <property type="entry name" value="CARRIER"/>
    <property type="match status" value="1"/>
</dbReference>
<dbReference type="PANTHER" id="PTHR45527">
    <property type="entry name" value="NONRIBOSOMAL PEPTIDE SYNTHETASE"/>
    <property type="match status" value="1"/>
</dbReference>
<comment type="cofactor">
    <cofactor evidence="1">
        <name>pantetheine 4'-phosphate</name>
        <dbReference type="ChEBI" id="CHEBI:47942"/>
    </cofactor>
</comment>
<sequence>MRVAQVGSPAIAPDTPAAAVPVITAGSVQVGITADGVPIGITADGVPAAFAAQRARTPEAVAVRSGARSLTYRQLDERANRLAHRLLELGVGPETEVAVLMERSPDLVVAVLGILKAGGCYLPLHRGYPQERRQWIVRETGAPVLLTDRACAEGLGLPDGCETVLVDEEGRFAALPGTDPEVAVRPDQLAYVMYTSGSTGVPKGVAVSHRDVLDLAGDGMFGAEARQRVLMIAPYAFDPSTYELWVPLLHGGCVVVAPEGDLSVAALARMLSEERITGLQITAGLFRIVADEDPGCLAGVSEVITGGDVISPAAVRRVLEHCPDTVVRCAYGPTETTLFATQHPWTAGAEVPAPVPIGHPLDGMRAYVLDSGLRPAEAGAEGELYLAGTGLARGYFGRPDLTAERFVADPFGPVGARMYRTGDLARRSPSSPLLDFLGRADDQVKIRGFRIELGEIEAVLGRHPGLSQVAVVAREDQRGEKRLAAYVVQEPGSTYPAEPEALRRHLAQSLPEYMVPTAISVLDRLPLTPNGKVDYRALPAPVFPVGSGRRPRSPHERVLCELFAEVLGLPEAGIDDNFFELGGHSLLATRLAGRVRSVLGVRLSIRSLLKTPTVAALAAEMLEGREDRGGDLEPVLRLRPNGTRTPLFCIHPGGGMAWCYTGLLSHLPREHPVYGLQARGLDGAEPLARDFGELVEDCLGRIRALRPAGPYALLGWSFGGKAAHAVAARLRAEGEEVSLLAVVDSTYRHTGAELTELPPRELLSLAFDGIPAFHREPGEGPLEIPRVLEILRESGSALGSLDEGTAEAVIAITANNRRIGVVPEPAHFDGGLLCFEAVGPGGRPTGLAESWAPYVGGRVERHPVPCTHMELMRADALSVIGPVLARALK</sequence>
<dbReference type="GO" id="GO:0005737">
    <property type="term" value="C:cytoplasm"/>
    <property type="evidence" value="ECO:0007669"/>
    <property type="project" value="TreeGrafter"/>
</dbReference>
<dbReference type="InterPro" id="IPR001031">
    <property type="entry name" value="Thioesterase"/>
</dbReference>
<dbReference type="PROSITE" id="PS00012">
    <property type="entry name" value="PHOSPHOPANTETHEINE"/>
    <property type="match status" value="1"/>
</dbReference>
<dbReference type="GO" id="GO:0017000">
    <property type="term" value="P:antibiotic biosynthetic process"/>
    <property type="evidence" value="ECO:0007669"/>
    <property type="project" value="UniProtKB-ARBA"/>
</dbReference>
<dbReference type="Gene3D" id="3.30.300.30">
    <property type="match status" value="1"/>
</dbReference>
<dbReference type="GO" id="GO:0044550">
    <property type="term" value="P:secondary metabolite biosynthetic process"/>
    <property type="evidence" value="ECO:0007669"/>
    <property type="project" value="TreeGrafter"/>
</dbReference>
<protein>
    <submittedName>
        <fullName evidence="6">Amino acid adenylation domain-containing protein</fullName>
    </submittedName>
</protein>
<dbReference type="FunFam" id="1.10.1200.10:FF:000016">
    <property type="entry name" value="Non-ribosomal peptide synthase"/>
    <property type="match status" value="1"/>
</dbReference>
<dbReference type="AlphaFoldDB" id="A0AAU2K5M1"/>
<dbReference type="InterPro" id="IPR020806">
    <property type="entry name" value="PKS_PP-bd"/>
</dbReference>
<evidence type="ECO:0000256" key="4">
    <source>
        <dbReference type="ARBA" id="ARBA00022553"/>
    </source>
</evidence>
<name>A0AAU2K5M1_9ACTN</name>
<dbReference type="PANTHER" id="PTHR45527:SF1">
    <property type="entry name" value="FATTY ACID SYNTHASE"/>
    <property type="match status" value="1"/>
</dbReference>
<dbReference type="Pfam" id="PF13193">
    <property type="entry name" value="AMP-binding_C"/>
    <property type="match status" value="1"/>
</dbReference>
<reference evidence="6" key="1">
    <citation type="submission" date="2022-10" db="EMBL/GenBank/DDBJ databases">
        <title>The complete genomes of actinobacterial strains from the NBC collection.</title>
        <authorList>
            <person name="Joergensen T.S."/>
            <person name="Alvarez Arevalo M."/>
            <person name="Sterndorff E.B."/>
            <person name="Faurdal D."/>
            <person name="Vuksanovic O."/>
            <person name="Mourched A.-S."/>
            <person name="Charusanti P."/>
            <person name="Shaw S."/>
            <person name="Blin K."/>
            <person name="Weber T."/>
        </authorList>
    </citation>
    <scope>NUCLEOTIDE SEQUENCE</scope>
    <source>
        <strain evidence="6">NBC_00049</strain>
    </source>
</reference>
<dbReference type="SUPFAM" id="SSF53474">
    <property type="entry name" value="alpha/beta-Hydrolases"/>
    <property type="match status" value="1"/>
</dbReference>
<dbReference type="FunFam" id="3.40.50.980:FF:000001">
    <property type="entry name" value="Non-ribosomal peptide synthetase"/>
    <property type="match status" value="1"/>
</dbReference>
<dbReference type="CDD" id="cd12117">
    <property type="entry name" value="A_NRPS_Srf_like"/>
    <property type="match status" value="1"/>
</dbReference>
<dbReference type="Gene3D" id="2.30.38.10">
    <property type="entry name" value="Luciferase, Domain 3"/>
    <property type="match status" value="1"/>
</dbReference>
<dbReference type="InterPro" id="IPR045851">
    <property type="entry name" value="AMP-bd_C_sf"/>
</dbReference>
<dbReference type="Pfam" id="PF00975">
    <property type="entry name" value="Thioesterase"/>
    <property type="match status" value="1"/>
</dbReference>
<evidence type="ECO:0000313" key="6">
    <source>
        <dbReference type="EMBL" id="WTU79039.1"/>
    </source>
</evidence>
<keyword evidence="3" id="KW-0596">Phosphopantetheine</keyword>
<dbReference type="EMBL" id="CP108265">
    <property type="protein sequence ID" value="WTU79039.1"/>
    <property type="molecule type" value="Genomic_DNA"/>
</dbReference>
<dbReference type="SMART" id="SM00823">
    <property type="entry name" value="PKS_PP"/>
    <property type="match status" value="1"/>
</dbReference>
<dbReference type="GO" id="GO:0031177">
    <property type="term" value="F:phosphopantetheine binding"/>
    <property type="evidence" value="ECO:0007669"/>
    <property type="project" value="InterPro"/>
</dbReference>
<evidence type="ECO:0000256" key="2">
    <source>
        <dbReference type="ARBA" id="ARBA00006432"/>
    </source>
</evidence>
<dbReference type="InterPro" id="IPR025110">
    <property type="entry name" value="AMP-bd_C"/>
</dbReference>
<dbReference type="FunFam" id="3.30.300.30:FF:000010">
    <property type="entry name" value="Enterobactin synthetase component F"/>
    <property type="match status" value="1"/>
</dbReference>
<organism evidence="6">
    <name type="scientific">Streptomyces sp. NBC_00049</name>
    <dbReference type="NCBI Taxonomy" id="2903617"/>
    <lineage>
        <taxon>Bacteria</taxon>
        <taxon>Bacillati</taxon>
        <taxon>Actinomycetota</taxon>
        <taxon>Actinomycetes</taxon>
        <taxon>Kitasatosporales</taxon>
        <taxon>Streptomycetaceae</taxon>
        <taxon>Streptomyces</taxon>
    </lineage>
</organism>
<keyword evidence="4" id="KW-0597">Phosphoprotein</keyword>
<dbReference type="InterPro" id="IPR020845">
    <property type="entry name" value="AMP-binding_CS"/>
</dbReference>